<dbReference type="PANTHER" id="PTHR44051:SF8">
    <property type="entry name" value="GLUTATHIONE S-TRANSFERASE GSTA"/>
    <property type="match status" value="1"/>
</dbReference>
<dbReference type="InterPro" id="IPR036249">
    <property type="entry name" value="Thioredoxin-like_sf"/>
</dbReference>
<comment type="caution">
    <text evidence="3">The sequence shown here is derived from an EMBL/GenBank/DDBJ whole genome shotgun (WGS) entry which is preliminary data.</text>
</comment>
<dbReference type="PANTHER" id="PTHR44051">
    <property type="entry name" value="GLUTATHIONE S-TRANSFERASE-RELATED"/>
    <property type="match status" value="1"/>
</dbReference>
<dbReference type="AlphaFoldDB" id="A0AA88KYR2"/>
<proteinExistence type="inferred from homology"/>
<gene>
    <name evidence="3" type="ORF">C9374_004034</name>
</gene>
<dbReference type="EMBL" id="PYSW02000001">
    <property type="protein sequence ID" value="KAG2394270.1"/>
    <property type="molecule type" value="Genomic_DNA"/>
</dbReference>
<dbReference type="SUPFAM" id="SSF52833">
    <property type="entry name" value="Thioredoxin-like"/>
    <property type="match status" value="1"/>
</dbReference>
<dbReference type="GeneID" id="68096489"/>
<dbReference type="PROSITE" id="PS50404">
    <property type="entry name" value="GST_NTER"/>
    <property type="match status" value="1"/>
</dbReference>
<dbReference type="Proteomes" id="UP000816034">
    <property type="component" value="Unassembled WGS sequence"/>
</dbReference>
<accession>A0AA88KYR2</accession>
<evidence type="ECO:0000313" key="3">
    <source>
        <dbReference type="EMBL" id="KAG2394270.1"/>
    </source>
</evidence>
<dbReference type="RefSeq" id="XP_044556164.1">
    <property type="nucleotide sequence ID" value="XM_044693629.1"/>
</dbReference>
<dbReference type="Gene3D" id="1.20.1050.10">
    <property type="match status" value="1"/>
</dbReference>
<organism evidence="3 4">
    <name type="scientific">Naegleria lovaniensis</name>
    <name type="common">Amoeba</name>
    <dbReference type="NCBI Taxonomy" id="51637"/>
    <lineage>
        <taxon>Eukaryota</taxon>
        <taxon>Discoba</taxon>
        <taxon>Heterolobosea</taxon>
        <taxon>Tetramitia</taxon>
        <taxon>Eutetramitia</taxon>
        <taxon>Vahlkampfiidae</taxon>
        <taxon>Naegleria</taxon>
    </lineage>
</organism>
<dbReference type="Gene3D" id="3.40.30.10">
    <property type="entry name" value="Glutaredoxin"/>
    <property type="match status" value="1"/>
</dbReference>
<evidence type="ECO:0000256" key="1">
    <source>
        <dbReference type="ARBA" id="ARBA00007409"/>
    </source>
</evidence>
<sequence>MSQSTFGASLPQASTSFEYLKLYVSFPTRSIKVLWVLNELKLPLKFQYNSQPVHVETHTTRITDSENHLPTIEVNFLNLEKGDHLHPEMNPHPFLKVPTLVFKLKGNHEEQALFESNAIIFFLLDHFQQHSKLTQLQDSQSNANRYKYVFWTNSSFEIEAQAPIKLFKALVQKKNLNMSTKSQLVLSQEEQEEFDEKAKIISHQYLPYLEKELSQRDSSWNYLLGNEFDVADICIGFCLSGIDTCMLLKESVHPKCFEYFHKYIRSRESFQWTMKQLMTLYSKNFESESMK</sequence>
<dbReference type="SUPFAM" id="SSF47616">
    <property type="entry name" value="GST C-terminal domain-like"/>
    <property type="match status" value="1"/>
</dbReference>
<name>A0AA88KYR2_NAELO</name>
<feature type="domain" description="GST N-terminal" evidence="2">
    <location>
        <begin position="17"/>
        <end position="131"/>
    </location>
</feature>
<comment type="similarity">
    <text evidence="1">Belongs to the GST superfamily.</text>
</comment>
<protein>
    <recommendedName>
        <fullName evidence="2">GST N-terminal domain-containing protein</fullName>
    </recommendedName>
</protein>
<reference evidence="3 4" key="1">
    <citation type="journal article" date="2018" name="BMC Genomics">
        <title>The genome of Naegleria lovaniensis, the basis for a comparative approach to unravel pathogenicity factors of the human pathogenic amoeba N. fowleri.</title>
        <authorList>
            <person name="Liechti N."/>
            <person name="Schurch N."/>
            <person name="Bruggmann R."/>
            <person name="Wittwer M."/>
        </authorList>
    </citation>
    <scope>NUCLEOTIDE SEQUENCE [LARGE SCALE GENOMIC DNA]</scope>
    <source>
        <strain evidence="3 4">ATCC 30569</strain>
    </source>
</reference>
<dbReference type="InterPro" id="IPR004045">
    <property type="entry name" value="Glutathione_S-Trfase_N"/>
</dbReference>
<evidence type="ECO:0000259" key="2">
    <source>
        <dbReference type="PROSITE" id="PS50404"/>
    </source>
</evidence>
<keyword evidence="4" id="KW-1185">Reference proteome</keyword>
<dbReference type="InterPro" id="IPR036282">
    <property type="entry name" value="Glutathione-S-Trfase_C_sf"/>
</dbReference>
<evidence type="ECO:0000313" key="4">
    <source>
        <dbReference type="Proteomes" id="UP000816034"/>
    </source>
</evidence>